<feature type="compositionally biased region" description="Basic and acidic residues" evidence="1">
    <location>
        <begin position="295"/>
        <end position="314"/>
    </location>
</feature>
<feature type="region of interest" description="Disordered" evidence="1">
    <location>
        <begin position="844"/>
        <end position="881"/>
    </location>
</feature>
<feature type="region of interest" description="Disordered" evidence="1">
    <location>
        <begin position="88"/>
        <end position="139"/>
    </location>
</feature>
<evidence type="ECO:0000256" key="1">
    <source>
        <dbReference type="SAM" id="MobiDB-lite"/>
    </source>
</evidence>
<feature type="region of interest" description="Disordered" evidence="1">
    <location>
        <begin position="245"/>
        <end position="330"/>
    </location>
</feature>
<feature type="region of interest" description="Disordered" evidence="1">
    <location>
        <begin position="1"/>
        <end position="25"/>
    </location>
</feature>
<feature type="compositionally biased region" description="Polar residues" evidence="1">
    <location>
        <begin position="398"/>
        <end position="414"/>
    </location>
</feature>
<feature type="region of interest" description="Disordered" evidence="1">
    <location>
        <begin position="398"/>
        <end position="507"/>
    </location>
</feature>
<protein>
    <submittedName>
        <fullName evidence="2">Uncharacterized protein</fullName>
    </submittedName>
</protein>
<feature type="region of interest" description="Disordered" evidence="1">
    <location>
        <begin position="156"/>
        <end position="216"/>
    </location>
</feature>
<evidence type="ECO:0000313" key="2">
    <source>
        <dbReference type="EMBL" id="JAP70415.1"/>
    </source>
</evidence>
<feature type="compositionally biased region" description="Pro residues" evidence="1">
    <location>
        <begin position="988"/>
        <end position="1010"/>
    </location>
</feature>
<reference evidence="2" key="1">
    <citation type="submission" date="2016-02" db="EMBL/GenBank/DDBJ databases">
        <title>RNAseq analyses of the midgut from blood- or serum-fed Ixodes ricinus ticks.</title>
        <authorList>
            <person name="Perner J."/>
            <person name="Provaznik J."/>
            <person name="Schrenkova J."/>
            <person name="Urbanova V."/>
            <person name="Ribeiro J.M."/>
            <person name="Kopacek P."/>
        </authorList>
    </citation>
    <scope>NUCLEOTIDE SEQUENCE</scope>
    <source>
        <tissue evidence="2">Gut</tissue>
    </source>
</reference>
<feature type="compositionally biased region" description="Low complexity" evidence="1">
    <location>
        <begin position="249"/>
        <end position="268"/>
    </location>
</feature>
<feature type="region of interest" description="Disordered" evidence="1">
    <location>
        <begin position="977"/>
        <end position="1050"/>
    </location>
</feature>
<feature type="compositionally biased region" description="Basic and acidic residues" evidence="1">
    <location>
        <begin position="753"/>
        <end position="762"/>
    </location>
</feature>
<accession>A0A131XW30</accession>
<feature type="compositionally biased region" description="Low complexity" evidence="1">
    <location>
        <begin position="1152"/>
        <end position="1162"/>
    </location>
</feature>
<feature type="region of interest" description="Disordered" evidence="1">
    <location>
        <begin position="753"/>
        <end position="776"/>
    </location>
</feature>
<sequence>MTQREAPRPESGLYTGGHAAQQDDEQTIVRLGSSSSLCEEDSDSGSWWSYPSECGSVVDVNRVVSFALHATDDIDSLRSCFASLEGDVVPQSVPSPKQQHQQRSPDYRDSRPANARSGVGDTLDNGSITETAKQPGIPADQVRTALGQINRANLNPTKTFRKSSLVGADDRRPPSAVPSIERHVTFKDLSSPSSGSDEEHYERKPPQYRNRNYSLPAGCHGVGEEKQAFVDDGDVAVVAGEADLDDSGYLDGDSTSSSSDVSPPSSLGWESGIHTTATRKAGGVRDSRGVGQRCPGDHRGNDLFEPEQPKRPDDSNQTDGKQAMNGYYGRNNAVPSAHAFVHTEISVCESVRREDSYEYYRNGTRVAKLNNVNQTSWSESSCTDSSEVCTPLEKPTHLEQTAASAPGQNKNSTRAPEVADDTSDGARHQHHHHQSAPPRRVLPSVDDVKKRQQNVPPSVEVSREHQQEASGVLPKRQSAPRESGKSKKENNGGNAWNADGARTTTRATKGDVVYEHWRHIPARDVRDEGTSCDLEEGDDADDYDSESEDSGDAPSSPSRDELRECADRADARAGTVSATATSRAVARSRPGGGTASEPASRASALASVRAQARDPFLALAVATAKAATTASAEASREIYAGCKPFSAAPDLDVFVRTACSVGGGESAALLADRAKQARDMPDSGYIAVSSPYKVSSVRADVHLPTPVRYKEFSSLQLGGAASQPGVTTATNGHGELAREPLPCEQRFLHVHSDVLPTREDRSPPTPPPRYTPSPVLREDRVRLLRTPVKSTPVLVDSLPDSDDCDVAAAAAPCPPVPPPRNPHNGILRMTKRPATLPVNGEATVYRKPPLPQQPLQQQQQHRLLRPPPPPVRQRSPPADPAEHLERITGYHTARRLAQALPKPQVVLPDQPYSHPGGRLVSSRRRFFENLQRQVVAAADPDADSPSERLLGFQASAQAARESLAKSSPDLAALEADAFRRSRNRPDRYPPVPYSDATPPSPAVPRSPAVPPESFSRLVEETRNRYFLRSGRRPRGSPGQDERRRSKSLGYLETDVDTLQCRQVKRPQDPHTLADPAFPDYSDEEPARAESPLSRARSMDRFLDDEVNAGLGERAKSEHELRVERSLQKLQLPDWYKRHSRPAETGFLRSRRGSTASTTSTGRPAWQGLGSRTPSAASLAATSASAPTTNATNARNLVIPKRVTAPDWRCWHASRESLSSGCASPHDGSLSRWGSVSSAPAAAWSYRSFRQPYLGWRATPSTGTTTPMSTGSRPVSPGAPLWTPPPSQPPQQQSETSEVETSAVASVLRSSPHPPPCSIPRDRYSYVQGIYGDGGGWNDEHDTVQQEQDDACTSSSMRQHRQLDQQRQEVVMSDARPAVWMESSFVGAKPGSSTAGSPASSAAALGEYVRSVGITL</sequence>
<feature type="region of interest" description="Disordered" evidence="1">
    <location>
        <begin position="526"/>
        <end position="603"/>
    </location>
</feature>
<feature type="compositionally biased region" description="Low complexity" evidence="1">
    <location>
        <begin position="1258"/>
        <end position="1271"/>
    </location>
</feature>
<feature type="compositionally biased region" description="Polar residues" evidence="1">
    <location>
        <begin position="92"/>
        <end position="102"/>
    </location>
</feature>
<feature type="region of interest" description="Disordered" evidence="1">
    <location>
        <begin position="1256"/>
        <end position="1318"/>
    </location>
</feature>
<feature type="compositionally biased region" description="Low complexity" evidence="1">
    <location>
        <begin position="1289"/>
        <end position="1306"/>
    </location>
</feature>
<name>A0A131XW30_IXORI</name>
<dbReference type="EMBL" id="GEFM01005381">
    <property type="protein sequence ID" value="JAP70415.1"/>
    <property type="molecule type" value="mRNA"/>
</dbReference>
<feature type="compositionally biased region" description="Basic and acidic residues" evidence="1">
    <location>
        <begin position="558"/>
        <end position="571"/>
    </location>
</feature>
<feature type="region of interest" description="Disordered" evidence="1">
    <location>
        <begin position="1063"/>
        <end position="1099"/>
    </location>
</feature>
<feature type="region of interest" description="Disordered" evidence="1">
    <location>
        <begin position="1142"/>
        <end position="1192"/>
    </location>
</feature>
<feature type="compositionally biased region" description="Low complexity" evidence="1">
    <location>
        <begin position="572"/>
        <end position="589"/>
    </location>
</feature>
<feature type="compositionally biased region" description="Low complexity" evidence="1">
    <location>
        <begin position="491"/>
        <end position="501"/>
    </location>
</feature>
<organism evidence="2">
    <name type="scientific">Ixodes ricinus</name>
    <name type="common">Common tick</name>
    <name type="synonym">Acarus ricinus</name>
    <dbReference type="NCBI Taxonomy" id="34613"/>
    <lineage>
        <taxon>Eukaryota</taxon>
        <taxon>Metazoa</taxon>
        <taxon>Ecdysozoa</taxon>
        <taxon>Arthropoda</taxon>
        <taxon>Chelicerata</taxon>
        <taxon>Arachnida</taxon>
        <taxon>Acari</taxon>
        <taxon>Parasitiformes</taxon>
        <taxon>Ixodida</taxon>
        <taxon>Ixodoidea</taxon>
        <taxon>Ixodidae</taxon>
        <taxon>Ixodinae</taxon>
        <taxon>Ixodes</taxon>
    </lineage>
</organism>
<feature type="compositionally biased region" description="Acidic residues" evidence="1">
    <location>
        <begin position="533"/>
        <end position="551"/>
    </location>
</feature>
<proteinExistence type="evidence at transcript level"/>
<feature type="compositionally biased region" description="Low complexity" evidence="1">
    <location>
        <begin position="1170"/>
        <end position="1192"/>
    </location>
</feature>
<feature type="compositionally biased region" description="Basic and acidic residues" evidence="1">
    <location>
        <begin position="977"/>
        <end position="987"/>
    </location>
</feature>